<feature type="binding site" evidence="2">
    <location>
        <position position="239"/>
    </location>
    <ligand>
        <name>[2Fe-2S] cluster</name>
        <dbReference type="ChEBI" id="CHEBI:190135"/>
    </ligand>
</feature>
<accession>A0A6I6JFZ3</accession>
<evidence type="ECO:0000313" key="5">
    <source>
        <dbReference type="Proteomes" id="UP000428328"/>
    </source>
</evidence>
<dbReference type="GO" id="GO:0051537">
    <property type="term" value="F:2 iron, 2 sulfur cluster binding"/>
    <property type="evidence" value="ECO:0007669"/>
    <property type="project" value="UniProtKB-KW"/>
</dbReference>
<dbReference type="InterPro" id="IPR019480">
    <property type="entry name" value="Dihydroorotate_DH_Fe-S-bd"/>
</dbReference>
<evidence type="ECO:0000256" key="1">
    <source>
        <dbReference type="PIRSR" id="PIRSR006816-1"/>
    </source>
</evidence>
<dbReference type="InterPro" id="IPR017927">
    <property type="entry name" value="FAD-bd_FR_type"/>
</dbReference>
<feature type="binding site" evidence="2">
    <location>
        <position position="226"/>
    </location>
    <ligand>
        <name>[2Fe-2S] cluster</name>
        <dbReference type="ChEBI" id="CHEBI:190135"/>
    </ligand>
</feature>
<dbReference type="KEGG" id="psel:GM415_04620"/>
<dbReference type="Gene3D" id="2.40.30.10">
    <property type="entry name" value="Translation factors"/>
    <property type="match status" value="1"/>
</dbReference>
<keyword evidence="1" id="KW-0274">FAD</keyword>
<proteinExistence type="predicted"/>
<dbReference type="InterPro" id="IPR017938">
    <property type="entry name" value="Riboflavin_synthase-like_b-brl"/>
</dbReference>
<keyword evidence="5" id="KW-1185">Reference proteome</keyword>
<dbReference type="AlphaFoldDB" id="A0A6I6JFZ3"/>
<dbReference type="GO" id="GO:0046872">
    <property type="term" value="F:metal ion binding"/>
    <property type="evidence" value="ECO:0007669"/>
    <property type="project" value="UniProtKB-KW"/>
</dbReference>
<dbReference type="GO" id="GO:0006221">
    <property type="term" value="P:pyrimidine nucleotide biosynthetic process"/>
    <property type="evidence" value="ECO:0007669"/>
    <property type="project" value="InterPro"/>
</dbReference>
<evidence type="ECO:0000259" key="3">
    <source>
        <dbReference type="PROSITE" id="PS51384"/>
    </source>
</evidence>
<dbReference type="Gene3D" id="3.40.50.80">
    <property type="entry name" value="Nucleotide-binding domain of ferredoxin-NADP reductase (FNR) module"/>
    <property type="match status" value="1"/>
</dbReference>
<keyword evidence="1" id="KW-0285">Flavoprotein</keyword>
<protein>
    <submittedName>
        <fullName evidence="4">Sulfide/dihydroorotate dehydrogenase-like FAD/NAD-binding protein</fullName>
    </submittedName>
</protein>
<comment type="cofactor">
    <cofactor evidence="1">
        <name>FAD</name>
        <dbReference type="ChEBI" id="CHEBI:57692"/>
    </cofactor>
    <text evidence="1">Binds 1 FAD per subunit.</text>
</comment>
<dbReference type="GO" id="GO:0050660">
    <property type="term" value="F:flavin adenine dinucleotide binding"/>
    <property type="evidence" value="ECO:0007669"/>
    <property type="project" value="InterPro"/>
</dbReference>
<feature type="binding site" evidence="1">
    <location>
        <begin position="62"/>
        <end position="64"/>
    </location>
    <ligand>
        <name>FAD</name>
        <dbReference type="ChEBI" id="CHEBI:57692"/>
    </ligand>
</feature>
<keyword evidence="2" id="KW-0001">2Fe-2S</keyword>
<dbReference type="InterPro" id="IPR039261">
    <property type="entry name" value="FNR_nucleotide-bd"/>
</dbReference>
<comment type="cofactor">
    <cofactor evidence="2">
        <name>[2Fe-2S] cluster</name>
        <dbReference type="ChEBI" id="CHEBI:190135"/>
    </cofactor>
    <text evidence="2">Binds 1 [2Fe-2S] cluster per subunit.</text>
</comment>
<organism evidence="4 5">
    <name type="scientific">Pseudodesulfovibrio cashew</name>
    <dbReference type="NCBI Taxonomy" id="2678688"/>
    <lineage>
        <taxon>Bacteria</taxon>
        <taxon>Pseudomonadati</taxon>
        <taxon>Thermodesulfobacteriota</taxon>
        <taxon>Desulfovibrionia</taxon>
        <taxon>Desulfovibrionales</taxon>
        <taxon>Desulfovibrionaceae</taxon>
    </lineage>
</organism>
<reference evidence="4 5" key="1">
    <citation type="submission" date="2019-11" db="EMBL/GenBank/DDBJ databases">
        <authorList>
            <person name="Zheng R.K."/>
            <person name="Sun C.M."/>
        </authorList>
    </citation>
    <scope>NUCLEOTIDE SEQUENCE [LARGE SCALE GENOMIC DNA]</scope>
    <source>
        <strain evidence="4 5">SRB007</strain>
    </source>
</reference>
<dbReference type="PIRSF" id="PIRSF006816">
    <property type="entry name" value="Cyc3_hyd_g"/>
    <property type="match status" value="1"/>
</dbReference>
<dbReference type="Pfam" id="PF10418">
    <property type="entry name" value="DHODB_Fe-S_bind"/>
    <property type="match status" value="1"/>
</dbReference>
<dbReference type="PROSITE" id="PS51384">
    <property type="entry name" value="FAD_FR"/>
    <property type="match status" value="1"/>
</dbReference>
<dbReference type="EMBL" id="CP046400">
    <property type="protein sequence ID" value="QGY39433.1"/>
    <property type="molecule type" value="Genomic_DNA"/>
</dbReference>
<dbReference type="InterPro" id="IPR050353">
    <property type="entry name" value="PyrK_electron_transfer"/>
</dbReference>
<dbReference type="SUPFAM" id="SSF52343">
    <property type="entry name" value="Ferredoxin reductase-like, C-terminal NADP-linked domain"/>
    <property type="match status" value="1"/>
</dbReference>
<gene>
    <name evidence="4" type="ORF">GM415_04620</name>
</gene>
<feature type="binding site" evidence="2">
    <location>
        <position position="223"/>
    </location>
    <ligand>
        <name>[2Fe-2S] cluster</name>
        <dbReference type="ChEBI" id="CHEBI:190135"/>
    </ligand>
</feature>
<dbReference type="CDD" id="cd06219">
    <property type="entry name" value="DHOD_e_trans_like1"/>
    <property type="match status" value="1"/>
</dbReference>
<dbReference type="SUPFAM" id="SSF63380">
    <property type="entry name" value="Riboflavin synthase domain-like"/>
    <property type="match status" value="1"/>
</dbReference>
<keyword evidence="2" id="KW-0479">Metal-binding</keyword>
<dbReference type="InterPro" id="IPR001433">
    <property type="entry name" value="OxRdtase_FAD/NAD-bd"/>
</dbReference>
<feature type="domain" description="FAD-binding FR-type" evidence="3">
    <location>
        <begin position="1"/>
        <end position="95"/>
    </location>
</feature>
<dbReference type="PANTHER" id="PTHR43513:SF3">
    <property type="entry name" value="DIHYDROOROTATE DEHYDROGENASE B (NAD(+)), ELECTRON TRANSFER SUBUNIT-RELATED"/>
    <property type="match status" value="1"/>
</dbReference>
<keyword evidence="2" id="KW-0411">Iron-sulfur</keyword>
<evidence type="ECO:0000313" key="4">
    <source>
        <dbReference type="EMBL" id="QGY39433.1"/>
    </source>
</evidence>
<dbReference type="GO" id="GO:0016491">
    <property type="term" value="F:oxidoreductase activity"/>
    <property type="evidence" value="ECO:0007669"/>
    <property type="project" value="InterPro"/>
</dbReference>
<sequence length="291" mass="31887">MYRILRKENISDVTKMVIVEAPHIARSAKPGQFVIVISHEKGERVPLTIADFDREAGTITIIFQEIGKSTIEMGRLEVGDSFMTIAGPLGHATEIKNYGKVICVGGGVGIAPVFPIARALKEAGNEVISVIGARNKELLLWEDRMAEVSDQLIVTTDDGSAGRKCLVTEPIRELLEADPGGFARVWAIGPAIMMKFVSYTTKPFEVPTTVSLNTIMVDGTGMCGGCRVLMADGRAKFVCVDGPEFEGHDVDWDSLLSRMTYYHNEEQTAVQHLHGKDHKCRLDKAVEEGVR</sequence>
<evidence type="ECO:0000256" key="2">
    <source>
        <dbReference type="PIRSR" id="PIRSR006816-2"/>
    </source>
</evidence>
<keyword evidence="2" id="KW-0408">Iron</keyword>
<dbReference type="PANTHER" id="PTHR43513">
    <property type="entry name" value="DIHYDROOROTATE DEHYDROGENASE B (NAD(+)), ELECTRON TRANSFER SUBUNIT"/>
    <property type="match status" value="1"/>
</dbReference>
<dbReference type="InterPro" id="IPR012165">
    <property type="entry name" value="Cyt_c3_hydrogenase_gsu"/>
</dbReference>
<dbReference type="NCBIfam" id="NF004862">
    <property type="entry name" value="PRK06222.1"/>
    <property type="match status" value="1"/>
</dbReference>
<dbReference type="Proteomes" id="UP000428328">
    <property type="component" value="Chromosome"/>
</dbReference>
<dbReference type="RefSeq" id="WP_158946659.1">
    <property type="nucleotide sequence ID" value="NZ_CP046400.1"/>
</dbReference>
<dbReference type="Pfam" id="PF00175">
    <property type="entry name" value="NAD_binding_1"/>
    <property type="match status" value="1"/>
</dbReference>
<name>A0A6I6JFZ3_9BACT</name>